<accession>A0ACC1QK66</accession>
<organism evidence="1 2">
    <name type="scientific">Lecanicillium saksenae</name>
    <dbReference type="NCBI Taxonomy" id="468837"/>
    <lineage>
        <taxon>Eukaryota</taxon>
        <taxon>Fungi</taxon>
        <taxon>Dikarya</taxon>
        <taxon>Ascomycota</taxon>
        <taxon>Pezizomycotina</taxon>
        <taxon>Sordariomycetes</taxon>
        <taxon>Hypocreomycetidae</taxon>
        <taxon>Hypocreales</taxon>
        <taxon>Cordycipitaceae</taxon>
        <taxon>Lecanicillium</taxon>
    </lineage>
</organism>
<sequence>MFEPSPINSQIYNMKFAILAAATMVSVASAGHATYYEPNGHAGHCGSGIDTNSWAVALPNHAYRDGLCGKGINVRHNGKTLRGYIADSCDGCAPGDIDLARGLFTQFADTSVGVIDVDWWY</sequence>
<keyword evidence="2" id="KW-1185">Reference proteome</keyword>
<dbReference type="EMBL" id="JANAKD010001535">
    <property type="protein sequence ID" value="KAJ3478521.1"/>
    <property type="molecule type" value="Genomic_DNA"/>
</dbReference>
<gene>
    <name evidence="1" type="ORF">NLG97_g8556</name>
</gene>
<name>A0ACC1QK66_9HYPO</name>
<evidence type="ECO:0000313" key="1">
    <source>
        <dbReference type="EMBL" id="KAJ3478521.1"/>
    </source>
</evidence>
<dbReference type="Proteomes" id="UP001148737">
    <property type="component" value="Unassembled WGS sequence"/>
</dbReference>
<protein>
    <submittedName>
        <fullName evidence="1">Uncharacterized protein</fullName>
    </submittedName>
</protein>
<proteinExistence type="predicted"/>
<evidence type="ECO:0000313" key="2">
    <source>
        <dbReference type="Proteomes" id="UP001148737"/>
    </source>
</evidence>
<reference evidence="1" key="1">
    <citation type="submission" date="2022-07" db="EMBL/GenBank/DDBJ databases">
        <title>Genome Sequence of Lecanicillium saksenae.</title>
        <authorList>
            <person name="Buettner E."/>
        </authorList>
    </citation>
    <scope>NUCLEOTIDE SEQUENCE</scope>
    <source>
        <strain evidence="1">VT-O1</strain>
    </source>
</reference>
<comment type="caution">
    <text evidence="1">The sequence shown here is derived from an EMBL/GenBank/DDBJ whole genome shotgun (WGS) entry which is preliminary data.</text>
</comment>